<dbReference type="GO" id="GO:0046872">
    <property type="term" value="F:metal ion binding"/>
    <property type="evidence" value="ECO:0007669"/>
    <property type="project" value="UniProtKB-KW"/>
</dbReference>
<evidence type="ECO:0000256" key="2">
    <source>
        <dbReference type="ARBA" id="ARBA00023002"/>
    </source>
</evidence>
<keyword evidence="2" id="KW-0560">Oxidoreductase</keyword>
<dbReference type="NCBIfam" id="TIGR00557">
    <property type="entry name" value="pdxA"/>
    <property type="match status" value="1"/>
</dbReference>
<dbReference type="Proteomes" id="UP000199664">
    <property type="component" value="Unassembled WGS sequence"/>
</dbReference>
<dbReference type="Pfam" id="PF04166">
    <property type="entry name" value="PdxA"/>
    <property type="match status" value="1"/>
</dbReference>
<dbReference type="RefSeq" id="WP_244543785.1">
    <property type="nucleotide sequence ID" value="NZ_FOAN01000003.1"/>
</dbReference>
<evidence type="ECO:0000313" key="4">
    <source>
        <dbReference type="EMBL" id="SEL18099.1"/>
    </source>
</evidence>
<dbReference type="PANTHER" id="PTHR30004:SF6">
    <property type="entry name" value="D-THREONATE 4-PHOSPHATE DEHYDROGENASE"/>
    <property type="match status" value="1"/>
</dbReference>
<keyword evidence="3" id="KW-0520">NAD</keyword>
<dbReference type="STRING" id="1036779.SAMN04515666_1037"/>
<proteinExistence type="predicted"/>
<dbReference type="EMBL" id="FOAN01000003">
    <property type="protein sequence ID" value="SEL18099.1"/>
    <property type="molecule type" value="Genomic_DNA"/>
</dbReference>
<evidence type="ECO:0000313" key="5">
    <source>
        <dbReference type="Proteomes" id="UP000199664"/>
    </source>
</evidence>
<dbReference type="GO" id="GO:0051287">
    <property type="term" value="F:NAD binding"/>
    <property type="evidence" value="ECO:0007669"/>
    <property type="project" value="InterPro"/>
</dbReference>
<organism evidence="4 5">
    <name type="scientific">Bosea lupini</name>
    <dbReference type="NCBI Taxonomy" id="1036779"/>
    <lineage>
        <taxon>Bacteria</taxon>
        <taxon>Pseudomonadati</taxon>
        <taxon>Pseudomonadota</taxon>
        <taxon>Alphaproteobacteria</taxon>
        <taxon>Hyphomicrobiales</taxon>
        <taxon>Boseaceae</taxon>
        <taxon>Bosea</taxon>
    </lineage>
</organism>
<reference evidence="5" key="1">
    <citation type="submission" date="2016-10" db="EMBL/GenBank/DDBJ databases">
        <authorList>
            <person name="Varghese N."/>
            <person name="Submissions S."/>
        </authorList>
    </citation>
    <scope>NUCLEOTIDE SEQUENCE [LARGE SCALE GENOMIC DNA]</scope>
    <source>
        <strain evidence="5">LMG 26383,CCUG 61248,R- 45681</strain>
    </source>
</reference>
<keyword evidence="1" id="KW-0479">Metal-binding</keyword>
<dbReference type="InterPro" id="IPR005255">
    <property type="entry name" value="PdxA_fam"/>
</dbReference>
<dbReference type="PANTHER" id="PTHR30004">
    <property type="entry name" value="4-HYDROXYTHREONINE-4-PHOSPHATE DEHYDROGENASE"/>
    <property type="match status" value="1"/>
</dbReference>
<evidence type="ECO:0000256" key="1">
    <source>
        <dbReference type="ARBA" id="ARBA00022723"/>
    </source>
</evidence>
<keyword evidence="5" id="KW-1185">Reference proteome</keyword>
<sequence>MRSTALPIAITMGDPSGIGPEIVAKLFVRRVAEGTLQGENRARPAIVIGDPLVMRHALTLLGSTLQLRTVAAVSEAACEPGTIDVLASSRLDAPPPLGTVNAKSGKAAFDAIALAIELAAAGQVAGIVTAPIHKESLAAAGFGYPGHTEILADRGKAGRVAMMLANDEIRTVLVTIHCSLREAIERADFAAQMSAIRLAHAGGKALGLAAPRIAVAGLNPHAGEGGLFGREEIEIIAPAVAAARREGIDASGPWPGDTVFMQARAGRFDIVVAQYHDQGLIPVKYLGLDKGVNITLGLPFIRTSPDHGTAFDIAGQGIADPASVETAFDYACRLAATRDQDHRHG</sequence>
<name>A0A1H7N453_9HYPH</name>
<accession>A0A1H7N453</accession>
<gene>
    <name evidence="4" type="ORF">SAMN04515666_1037</name>
</gene>
<protein>
    <submittedName>
        <fullName evidence="4">4-hydroxythreonine-4-phosphate dehydrogenase</fullName>
    </submittedName>
</protein>
<dbReference type="SUPFAM" id="SSF53659">
    <property type="entry name" value="Isocitrate/Isopropylmalate dehydrogenase-like"/>
    <property type="match status" value="1"/>
</dbReference>
<evidence type="ECO:0000256" key="3">
    <source>
        <dbReference type="ARBA" id="ARBA00023027"/>
    </source>
</evidence>
<dbReference type="AlphaFoldDB" id="A0A1H7N453"/>
<dbReference type="GO" id="GO:0016491">
    <property type="term" value="F:oxidoreductase activity"/>
    <property type="evidence" value="ECO:0007669"/>
    <property type="project" value="UniProtKB-KW"/>
</dbReference>
<dbReference type="Gene3D" id="3.40.718.10">
    <property type="entry name" value="Isopropylmalate Dehydrogenase"/>
    <property type="match status" value="1"/>
</dbReference>